<dbReference type="InterPro" id="IPR050103">
    <property type="entry name" value="Class-III_PLP-dep_AT"/>
</dbReference>
<dbReference type="GO" id="GO:0030170">
    <property type="term" value="F:pyridoxal phosphate binding"/>
    <property type="evidence" value="ECO:0007669"/>
    <property type="project" value="InterPro"/>
</dbReference>
<dbReference type="GeneID" id="37270413"/>
<evidence type="ECO:0000256" key="1">
    <source>
        <dbReference type="ARBA" id="ARBA00001933"/>
    </source>
</evidence>
<evidence type="ECO:0000256" key="4">
    <source>
        <dbReference type="ARBA" id="ARBA00022679"/>
    </source>
</evidence>
<dbReference type="Pfam" id="PF00202">
    <property type="entry name" value="Aminotran_3"/>
    <property type="match status" value="1"/>
</dbReference>
<keyword evidence="4 7" id="KW-0808">Transferase</keyword>
<dbReference type="InterPro" id="IPR015424">
    <property type="entry name" value="PyrdxlP-dep_Trfase"/>
</dbReference>
<comment type="similarity">
    <text evidence="2 6">Belongs to the class-III pyridoxal-phosphate-dependent aminotransferase family.</text>
</comment>
<dbReference type="InterPro" id="IPR005814">
    <property type="entry name" value="Aminotrans_3"/>
</dbReference>
<evidence type="ECO:0000256" key="2">
    <source>
        <dbReference type="ARBA" id="ARBA00008954"/>
    </source>
</evidence>
<evidence type="ECO:0000256" key="5">
    <source>
        <dbReference type="ARBA" id="ARBA00022898"/>
    </source>
</evidence>
<evidence type="ECO:0000256" key="3">
    <source>
        <dbReference type="ARBA" id="ARBA00022576"/>
    </source>
</evidence>
<dbReference type="Proteomes" id="UP000245946">
    <property type="component" value="Unassembled WGS sequence"/>
</dbReference>
<dbReference type="SUPFAM" id="SSF53383">
    <property type="entry name" value="PLP-dependent transferases"/>
    <property type="match status" value="1"/>
</dbReference>
<evidence type="ECO:0000256" key="6">
    <source>
        <dbReference type="RuleBase" id="RU003560"/>
    </source>
</evidence>
<comment type="cofactor">
    <cofactor evidence="1">
        <name>pyridoxal 5'-phosphate</name>
        <dbReference type="ChEBI" id="CHEBI:597326"/>
    </cofactor>
</comment>
<accession>A0A316Z8N8</accession>
<dbReference type="GO" id="GO:0005759">
    <property type="term" value="C:mitochondrial matrix"/>
    <property type="evidence" value="ECO:0007669"/>
    <property type="project" value="TreeGrafter"/>
</dbReference>
<gene>
    <name evidence="7" type="ORF">FA09DRAFT_331100</name>
</gene>
<dbReference type="AlphaFoldDB" id="A0A316Z8N8"/>
<dbReference type="Gene3D" id="3.40.640.10">
    <property type="entry name" value="Type I PLP-dependent aspartate aminotransferase-like (Major domain)"/>
    <property type="match status" value="1"/>
</dbReference>
<dbReference type="PANTHER" id="PTHR11986:SF79">
    <property type="entry name" value="ACETYLORNITHINE AMINOTRANSFERASE, MITOCHONDRIAL"/>
    <property type="match status" value="1"/>
</dbReference>
<dbReference type="GO" id="GO:0008483">
    <property type="term" value="F:transaminase activity"/>
    <property type="evidence" value="ECO:0007669"/>
    <property type="project" value="UniProtKB-KW"/>
</dbReference>
<dbReference type="FunFam" id="3.40.640.10:FF:000004">
    <property type="entry name" value="Acetylornithine aminotransferase"/>
    <property type="match status" value="1"/>
</dbReference>
<organism evidence="7 8">
    <name type="scientific">Tilletiopsis washingtonensis</name>
    <dbReference type="NCBI Taxonomy" id="58919"/>
    <lineage>
        <taxon>Eukaryota</taxon>
        <taxon>Fungi</taxon>
        <taxon>Dikarya</taxon>
        <taxon>Basidiomycota</taxon>
        <taxon>Ustilaginomycotina</taxon>
        <taxon>Exobasidiomycetes</taxon>
        <taxon>Entylomatales</taxon>
        <taxon>Entylomatales incertae sedis</taxon>
        <taxon>Tilletiopsis</taxon>
    </lineage>
</organism>
<dbReference type="PANTHER" id="PTHR11986">
    <property type="entry name" value="AMINOTRANSFERASE CLASS III"/>
    <property type="match status" value="1"/>
</dbReference>
<dbReference type="EMBL" id="KZ819298">
    <property type="protein sequence ID" value="PWN96605.1"/>
    <property type="molecule type" value="Genomic_DNA"/>
</dbReference>
<dbReference type="InterPro" id="IPR015421">
    <property type="entry name" value="PyrdxlP-dep_Trfase_major"/>
</dbReference>
<sequence>MLRLARTPLPRSIASCSRRAYATAAPCTKYLSVTHPDAQPESAAPDSVGAALARFDAATLATYARPSVLLTRGQGLDLWAKSDAHGELHYLDFSSGIAVNSLGHADAQIAALAGEQAARLVHSSNLYHNEWSGELAHRMVQMTREHGGLGIEKGGQGELKVFLANSGTEANEAALKFARKSGMTQSGEAGKKAGLVSFTNAFHGRTMGALAMTPNPKYQAPFAPLIGAVRTGTYNDFANLDTLIDESTAGVIVEPVQGEGGIFPAKVEWLQALRKRCDEVGALLIFDEIQCGLFRSGTLWCHSSFPTDAHPDLITMAKPLANGFPIGAVLMRKSVADTITVGDHGTTFGGGPLASRIAHHVLGRLAEPALIASAKAASERLLERLTALRDMFPELVRHDEAAGVASPRGKGLLIGLSMQEPAHAGRLVKMARERGLIVLSAGSDALRIVPSLTVTLAQIDTACDVLESCFEALKREVEQ</sequence>
<reference evidence="7 8" key="1">
    <citation type="journal article" date="2018" name="Mol. Biol. Evol.">
        <title>Broad Genomic Sampling Reveals a Smut Pathogenic Ancestry of the Fungal Clade Ustilaginomycotina.</title>
        <authorList>
            <person name="Kijpornyongpan T."/>
            <person name="Mondo S.J."/>
            <person name="Barry K."/>
            <person name="Sandor L."/>
            <person name="Lee J."/>
            <person name="Lipzen A."/>
            <person name="Pangilinan J."/>
            <person name="LaButti K."/>
            <person name="Hainaut M."/>
            <person name="Henrissat B."/>
            <person name="Grigoriev I.V."/>
            <person name="Spatafora J.W."/>
            <person name="Aime M.C."/>
        </authorList>
    </citation>
    <scope>NUCLEOTIDE SEQUENCE [LARGE SCALE GENOMIC DNA]</scope>
    <source>
        <strain evidence="7 8">MCA 4186</strain>
    </source>
</reference>
<dbReference type="STRING" id="58919.A0A316Z8N8"/>
<dbReference type="GO" id="GO:0042802">
    <property type="term" value="F:identical protein binding"/>
    <property type="evidence" value="ECO:0007669"/>
    <property type="project" value="TreeGrafter"/>
</dbReference>
<protein>
    <submittedName>
        <fullName evidence="7">Acetylornithine and succinylornithine aminotransferase</fullName>
    </submittedName>
</protein>
<dbReference type="OrthoDB" id="10260828at2759"/>
<evidence type="ECO:0000313" key="7">
    <source>
        <dbReference type="EMBL" id="PWN96605.1"/>
    </source>
</evidence>
<dbReference type="Gene3D" id="3.90.1150.10">
    <property type="entry name" value="Aspartate Aminotransferase, domain 1"/>
    <property type="match status" value="1"/>
</dbReference>
<keyword evidence="8" id="KW-1185">Reference proteome</keyword>
<dbReference type="PROSITE" id="PS00600">
    <property type="entry name" value="AA_TRANSFER_CLASS_3"/>
    <property type="match status" value="1"/>
</dbReference>
<keyword evidence="5 6" id="KW-0663">Pyridoxal phosphate</keyword>
<dbReference type="RefSeq" id="XP_025596884.1">
    <property type="nucleotide sequence ID" value="XM_025742869.1"/>
</dbReference>
<proteinExistence type="inferred from homology"/>
<dbReference type="InterPro" id="IPR015422">
    <property type="entry name" value="PyrdxlP-dep_Trfase_small"/>
</dbReference>
<keyword evidence="3 7" id="KW-0032">Aminotransferase</keyword>
<dbReference type="CDD" id="cd00610">
    <property type="entry name" value="OAT_like"/>
    <property type="match status" value="1"/>
</dbReference>
<evidence type="ECO:0000313" key="8">
    <source>
        <dbReference type="Proteomes" id="UP000245946"/>
    </source>
</evidence>
<dbReference type="InterPro" id="IPR049704">
    <property type="entry name" value="Aminotrans_3_PPA_site"/>
</dbReference>
<name>A0A316Z8N8_9BASI</name>